<keyword evidence="1 3" id="KW-0807">Transducer</keyword>
<protein>
    <submittedName>
        <fullName evidence="5">Chemotaxis protein</fullName>
    </submittedName>
</protein>
<reference evidence="5 6" key="1">
    <citation type="submission" date="2020-06" db="EMBL/GenBank/DDBJ databases">
        <title>Sphingomonas hominis sp. nov., a member of the Sphingomonas, isolated from the hair of a 22-year-old girl.</title>
        <authorList>
            <person name="Zhang D.-F."/>
            <person name="Cui X.-W."/>
        </authorList>
    </citation>
    <scope>NUCLEOTIDE SEQUENCE [LARGE SCALE GENOMIC DNA]</scope>
    <source>
        <strain evidence="5 6">HHU CXW</strain>
    </source>
</reference>
<keyword evidence="6" id="KW-1185">Reference proteome</keyword>
<evidence type="ECO:0000256" key="1">
    <source>
        <dbReference type="ARBA" id="ARBA00023224"/>
    </source>
</evidence>
<comment type="similarity">
    <text evidence="2">Belongs to the methyl-accepting chemotaxis (MCP) protein family.</text>
</comment>
<dbReference type="SUPFAM" id="SSF58104">
    <property type="entry name" value="Methyl-accepting chemotaxis protein (MCP) signaling domain"/>
    <property type="match status" value="1"/>
</dbReference>
<sequence>MFDDLPTPGSVAARLDLDARFRVFDTDGRLAALSRTTWDAIAGDVKTISGAYWGQWQRCFESTKMWAPHDVERMIELGCGFLENRFLRTRERAWVESVERSVASAYAAGVTPMALLSMISASDRAALNSLMQRATSGDPQLTEMVDTLMRLSALEGEITVELYNAYREHSAQLARDRLAAAFRDGIAATVQAATQDGSHLRVQAAGASASARGMLGKTSEVAAAAEQSAVAMRDAASTAAGLIRAIEDARVEVEAAAEIATRAGVQAGDAVTVSGALSEHAKSIESILGLIRDIAGQTNLLALNATIEAARAGDAGRGFAVVAQEVKSLANQTARATDDIAGKIAAIQAATKVTVDTSASIRSTVLEVQDSATRIRHAMEAQAHTVTAITAAVDETALAADSMSHTVAAIRADTEGVASEIDTLEDEFASVEALLETLRGSAEEFARNVA</sequence>
<dbReference type="PROSITE" id="PS50111">
    <property type="entry name" value="CHEMOTAXIS_TRANSDUC_2"/>
    <property type="match status" value="1"/>
</dbReference>
<dbReference type="PANTHER" id="PTHR32089">
    <property type="entry name" value="METHYL-ACCEPTING CHEMOTAXIS PROTEIN MCPB"/>
    <property type="match status" value="1"/>
</dbReference>
<comment type="caution">
    <text evidence="5">The sequence shown here is derived from an EMBL/GenBank/DDBJ whole genome shotgun (WGS) entry which is preliminary data.</text>
</comment>
<dbReference type="PANTHER" id="PTHR32089:SF112">
    <property type="entry name" value="LYSOZYME-LIKE PROTEIN-RELATED"/>
    <property type="match status" value="1"/>
</dbReference>
<dbReference type="SMART" id="SM00283">
    <property type="entry name" value="MA"/>
    <property type="match status" value="1"/>
</dbReference>
<dbReference type="Proteomes" id="UP000621447">
    <property type="component" value="Unassembled WGS sequence"/>
</dbReference>
<evidence type="ECO:0000256" key="2">
    <source>
        <dbReference type="ARBA" id="ARBA00029447"/>
    </source>
</evidence>
<feature type="domain" description="Methyl-accepting transducer" evidence="4">
    <location>
        <begin position="196"/>
        <end position="418"/>
    </location>
</feature>
<gene>
    <name evidence="5" type="ORF">HRV97_01145</name>
</gene>
<organism evidence="5 6">
    <name type="scientific">Sphingomonas hominis</name>
    <dbReference type="NCBI Taxonomy" id="2741495"/>
    <lineage>
        <taxon>Bacteria</taxon>
        <taxon>Pseudomonadati</taxon>
        <taxon>Pseudomonadota</taxon>
        <taxon>Alphaproteobacteria</taxon>
        <taxon>Sphingomonadales</taxon>
        <taxon>Sphingomonadaceae</taxon>
        <taxon>Sphingomonas</taxon>
    </lineage>
</organism>
<dbReference type="Pfam" id="PF00015">
    <property type="entry name" value="MCPsignal"/>
    <property type="match status" value="1"/>
</dbReference>
<accession>A0ABX2JH95</accession>
<evidence type="ECO:0000259" key="4">
    <source>
        <dbReference type="PROSITE" id="PS50111"/>
    </source>
</evidence>
<proteinExistence type="inferred from homology"/>
<dbReference type="EMBL" id="JABULH010000001">
    <property type="protein sequence ID" value="NTS63764.1"/>
    <property type="molecule type" value="Genomic_DNA"/>
</dbReference>
<evidence type="ECO:0000256" key="3">
    <source>
        <dbReference type="PROSITE-ProRule" id="PRU00284"/>
    </source>
</evidence>
<dbReference type="Gene3D" id="1.10.287.950">
    <property type="entry name" value="Methyl-accepting chemotaxis protein"/>
    <property type="match status" value="1"/>
</dbReference>
<evidence type="ECO:0000313" key="5">
    <source>
        <dbReference type="EMBL" id="NTS63764.1"/>
    </source>
</evidence>
<evidence type="ECO:0000313" key="6">
    <source>
        <dbReference type="Proteomes" id="UP000621447"/>
    </source>
</evidence>
<dbReference type="PRINTS" id="PR00260">
    <property type="entry name" value="CHEMTRNSDUCR"/>
</dbReference>
<dbReference type="InterPro" id="IPR004089">
    <property type="entry name" value="MCPsignal_dom"/>
</dbReference>
<dbReference type="InterPro" id="IPR004090">
    <property type="entry name" value="Chemotax_Me-accpt_rcpt"/>
</dbReference>
<name>A0ABX2JH95_9SPHN</name>